<proteinExistence type="predicted"/>
<accession>A0A4R5VV97</accession>
<dbReference type="InterPro" id="IPR017516">
    <property type="entry name" value="AbrB_dup"/>
</dbReference>
<dbReference type="Proteomes" id="UP001178888">
    <property type="component" value="Unassembled WGS sequence"/>
</dbReference>
<dbReference type="EMBL" id="SMYO01000003">
    <property type="protein sequence ID" value="TDK63055.1"/>
    <property type="molecule type" value="Genomic_DNA"/>
</dbReference>
<dbReference type="EMBL" id="JAVGVR010000001">
    <property type="protein sequence ID" value="MDQ6597525.1"/>
    <property type="molecule type" value="Genomic_DNA"/>
</dbReference>
<feature type="transmembrane region" description="Helical" evidence="1">
    <location>
        <begin position="145"/>
        <end position="166"/>
    </location>
</feature>
<feature type="transmembrane region" description="Helical" evidence="1">
    <location>
        <begin position="186"/>
        <end position="205"/>
    </location>
</feature>
<dbReference type="GO" id="GO:0010468">
    <property type="term" value="P:regulation of gene expression"/>
    <property type="evidence" value="ECO:0007669"/>
    <property type="project" value="InterPro"/>
</dbReference>
<dbReference type="InterPro" id="IPR007820">
    <property type="entry name" value="AbrB_fam"/>
</dbReference>
<dbReference type="Proteomes" id="UP000295132">
    <property type="component" value="Unassembled WGS sequence"/>
</dbReference>
<dbReference type="GO" id="GO:0016020">
    <property type="term" value="C:membrane"/>
    <property type="evidence" value="ECO:0007669"/>
    <property type="project" value="InterPro"/>
</dbReference>
<feature type="transmembrane region" description="Helical" evidence="1">
    <location>
        <begin position="330"/>
        <end position="348"/>
    </location>
</feature>
<dbReference type="Pfam" id="PF05145">
    <property type="entry name" value="AbrB"/>
    <property type="match status" value="1"/>
</dbReference>
<feature type="transmembrane region" description="Helical" evidence="1">
    <location>
        <begin position="237"/>
        <end position="255"/>
    </location>
</feature>
<evidence type="ECO:0000256" key="1">
    <source>
        <dbReference type="SAM" id="Phobius"/>
    </source>
</evidence>
<feature type="transmembrane region" description="Helical" evidence="1">
    <location>
        <begin position="86"/>
        <end position="107"/>
    </location>
</feature>
<dbReference type="PANTHER" id="PTHR38457">
    <property type="entry name" value="REGULATOR ABRB-RELATED"/>
    <property type="match status" value="1"/>
</dbReference>
<evidence type="ECO:0000313" key="4">
    <source>
        <dbReference type="Proteomes" id="UP000295132"/>
    </source>
</evidence>
<name>A0A4R5VV97_9BACI</name>
<dbReference type="AlphaFoldDB" id="A0A4R5VV97"/>
<protein>
    <submittedName>
        <fullName evidence="3">AbrB family transcriptional regulator</fullName>
    </submittedName>
</protein>
<reference evidence="2" key="2">
    <citation type="submission" date="2023-08" db="EMBL/GenBank/DDBJ databases">
        <title>Nitrogen cycling bacteria in agricultural field soils.</title>
        <authorList>
            <person name="Jang J."/>
        </authorList>
    </citation>
    <scope>NUCLEOTIDE SEQUENCE</scope>
    <source>
        <strain evidence="2">PS3-36</strain>
    </source>
</reference>
<evidence type="ECO:0000313" key="3">
    <source>
        <dbReference type="EMBL" id="TDK63055.1"/>
    </source>
</evidence>
<feature type="transmembrane region" description="Helical" evidence="1">
    <location>
        <begin position="113"/>
        <end position="133"/>
    </location>
</feature>
<dbReference type="NCBIfam" id="TIGR03082">
    <property type="entry name" value="Gneg_AbrB_dup"/>
    <property type="match status" value="2"/>
</dbReference>
<feature type="transmembrane region" description="Helical" evidence="1">
    <location>
        <begin position="53"/>
        <end position="74"/>
    </location>
</feature>
<feature type="transmembrane region" description="Helical" evidence="1">
    <location>
        <begin position="267"/>
        <end position="290"/>
    </location>
</feature>
<feature type="transmembrane region" description="Helical" evidence="1">
    <location>
        <begin position="12"/>
        <end position="33"/>
    </location>
</feature>
<dbReference type="PIRSF" id="PIRSF038991">
    <property type="entry name" value="Protein_AbrB"/>
    <property type="match status" value="1"/>
</dbReference>
<gene>
    <name evidence="3" type="ORF">E2K98_06255</name>
    <name evidence="2" type="ORF">RCG21_14345</name>
</gene>
<feature type="transmembrane region" description="Helical" evidence="1">
    <location>
        <begin position="212"/>
        <end position="231"/>
    </location>
</feature>
<evidence type="ECO:0000313" key="2">
    <source>
        <dbReference type="EMBL" id="MDQ6597525.1"/>
    </source>
</evidence>
<organism evidence="3 4">
    <name type="scientific">Bacillus salipaludis</name>
    <dbReference type="NCBI Taxonomy" id="2547811"/>
    <lineage>
        <taxon>Bacteria</taxon>
        <taxon>Bacillati</taxon>
        <taxon>Bacillota</taxon>
        <taxon>Bacilli</taxon>
        <taxon>Bacillales</taxon>
        <taxon>Bacillaceae</taxon>
        <taxon>Bacillus</taxon>
    </lineage>
</organism>
<evidence type="ECO:0000313" key="5">
    <source>
        <dbReference type="Proteomes" id="UP001178888"/>
    </source>
</evidence>
<keyword evidence="5" id="KW-1185">Reference proteome</keyword>
<dbReference type="PANTHER" id="PTHR38457:SF1">
    <property type="entry name" value="REGULATOR ABRB-RELATED"/>
    <property type="match status" value="1"/>
</dbReference>
<sequence>MNKNYKRVRFSVSLVIAMIGGILFSIIHTPIPWLLGPMVSIFIGARFGKTQLYWPSGVRNAGLIIVGYSIGLSFTKSTLLQILKQLPTMLLMTVLLVAFCAGIAFVVSKLTGVDYPTVLTGSIPGGLSQMIIFAEEVKGIDITTVTFLQVARLMMIIFFVPFLIFGPFFRSTSASSTGALIHTVQTANTSIVWLAILCVICAFLAKKLKFPTPFLLGPILGTAIVNISGLHGPALPASILDLSQFMIGGYIGLLLKPEKLQHKARVITLALISGMVMILGSLGLSLLLVFQEHITASTSFLSVAPGGMDQMGILAHEVQADLSMVTGFQLFRLFFIYFAVPPLLRLFFKMSMRKTARTS</sequence>
<comment type="caution">
    <text evidence="3">The sequence shown here is derived from an EMBL/GenBank/DDBJ whole genome shotgun (WGS) entry which is preliminary data.</text>
</comment>
<keyword evidence="1" id="KW-1133">Transmembrane helix</keyword>
<dbReference type="RefSeq" id="WP_133333757.1">
    <property type="nucleotide sequence ID" value="NZ_JAVGVR010000001.1"/>
</dbReference>
<keyword evidence="1" id="KW-0812">Transmembrane</keyword>
<keyword evidence="1" id="KW-0472">Membrane</keyword>
<reference evidence="3 4" key="1">
    <citation type="submission" date="2019-03" db="EMBL/GenBank/DDBJ databases">
        <title>Bacillus niacini sp. nov. a Nicotinate-Metabolizing Mesophile Isolated from Soil.</title>
        <authorList>
            <person name="Zhang G."/>
        </authorList>
    </citation>
    <scope>NUCLEOTIDE SEQUENCE [LARGE SCALE GENOMIC DNA]</scope>
    <source>
        <strain evidence="3 4">WN066</strain>
    </source>
</reference>